<evidence type="ECO:0000256" key="10">
    <source>
        <dbReference type="ARBA" id="ARBA00022777"/>
    </source>
</evidence>
<dbReference type="InterPro" id="IPR000719">
    <property type="entry name" value="Prot_kinase_dom"/>
</dbReference>
<evidence type="ECO:0000313" key="23">
    <source>
        <dbReference type="EMBL" id="MBA4643460.1"/>
    </source>
</evidence>
<name>A0A7C9DHP3_OPUST</name>
<protein>
    <recommendedName>
        <fullName evidence="2">non-specific serine/threonine protein kinase</fullName>
        <ecNumber evidence="2">2.7.11.1</ecNumber>
    </recommendedName>
</protein>
<keyword evidence="4" id="KW-0723">Serine/threonine-protein kinase</keyword>
<keyword evidence="10" id="KW-0418">Kinase</keyword>
<dbReference type="PROSITE" id="PS00108">
    <property type="entry name" value="PROTEIN_KINASE_ST"/>
    <property type="match status" value="1"/>
</dbReference>
<dbReference type="FunFam" id="3.30.200.20:FF:000214">
    <property type="entry name" value="WAK1-OsWAK receptor-like cytoplasmic kinase (OsWAK-RLCK)"/>
    <property type="match status" value="1"/>
</dbReference>
<evidence type="ECO:0000256" key="6">
    <source>
        <dbReference type="ARBA" id="ARBA00022679"/>
    </source>
</evidence>
<comment type="catalytic activity">
    <reaction evidence="16">
        <text>L-threonyl-[protein] + ATP = O-phospho-L-threonyl-[protein] + ADP + H(+)</text>
        <dbReference type="Rhea" id="RHEA:46608"/>
        <dbReference type="Rhea" id="RHEA-COMP:11060"/>
        <dbReference type="Rhea" id="RHEA-COMP:11605"/>
        <dbReference type="ChEBI" id="CHEBI:15378"/>
        <dbReference type="ChEBI" id="CHEBI:30013"/>
        <dbReference type="ChEBI" id="CHEBI:30616"/>
        <dbReference type="ChEBI" id="CHEBI:61977"/>
        <dbReference type="ChEBI" id="CHEBI:456216"/>
        <dbReference type="EC" id="2.7.11.1"/>
    </reaction>
</comment>
<evidence type="ECO:0000256" key="7">
    <source>
        <dbReference type="ARBA" id="ARBA00022692"/>
    </source>
</evidence>
<reference evidence="23" key="2">
    <citation type="submission" date="2020-07" db="EMBL/GenBank/DDBJ databases">
        <authorList>
            <person name="Vera ALvarez R."/>
            <person name="Arias-Moreno D.M."/>
            <person name="Jimenez-Jacinto V."/>
            <person name="Jimenez-Bremont J.F."/>
            <person name="Swaminathan K."/>
            <person name="Moose S.P."/>
            <person name="Guerrero-Gonzalez M.L."/>
            <person name="Marino-Ramirez L."/>
            <person name="Landsman D."/>
            <person name="Rodriguez-Kessler M."/>
            <person name="Delgado-Sanchez P."/>
        </authorList>
    </citation>
    <scope>NUCLEOTIDE SEQUENCE</scope>
    <source>
        <tissue evidence="23">Cladode</tissue>
    </source>
</reference>
<dbReference type="Pfam" id="PF00069">
    <property type="entry name" value="Pkinase"/>
    <property type="match status" value="1"/>
</dbReference>
<feature type="binding site" evidence="18">
    <location>
        <position position="321"/>
    </location>
    <ligand>
        <name>ATP</name>
        <dbReference type="ChEBI" id="CHEBI:30616"/>
    </ligand>
</feature>
<dbReference type="SUPFAM" id="SSF56112">
    <property type="entry name" value="Protein kinase-like (PK-like)"/>
    <property type="match status" value="1"/>
</dbReference>
<dbReference type="Gene3D" id="3.30.200.20">
    <property type="entry name" value="Phosphorylase Kinase, domain 1"/>
    <property type="match status" value="1"/>
</dbReference>
<evidence type="ECO:0000256" key="9">
    <source>
        <dbReference type="ARBA" id="ARBA00022741"/>
    </source>
</evidence>
<dbReference type="EC" id="2.7.11.1" evidence="2"/>
<keyword evidence="11 18" id="KW-0067">ATP-binding</keyword>
<evidence type="ECO:0000256" key="20">
    <source>
        <dbReference type="SAM" id="Phobius"/>
    </source>
</evidence>
<dbReference type="Gene3D" id="1.10.510.10">
    <property type="entry name" value="Transferase(Phosphotransferase) domain 1"/>
    <property type="match status" value="1"/>
</dbReference>
<keyword evidence="15" id="KW-0325">Glycoprotein</keyword>
<organism evidence="23">
    <name type="scientific">Opuntia streptacantha</name>
    <name type="common">Prickly pear cactus</name>
    <name type="synonym">Opuntia cardona</name>
    <dbReference type="NCBI Taxonomy" id="393608"/>
    <lineage>
        <taxon>Eukaryota</taxon>
        <taxon>Viridiplantae</taxon>
        <taxon>Streptophyta</taxon>
        <taxon>Embryophyta</taxon>
        <taxon>Tracheophyta</taxon>
        <taxon>Spermatophyta</taxon>
        <taxon>Magnoliopsida</taxon>
        <taxon>eudicotyledons</taxon>
        <taxon>Gunneridae</taxon>
        <taxon>Pentapetalae</taxon>
        <taxon>Caryophyllales</taxon>
        <taxon>Cactineae</taxon>
        <taxon>Cactaceae</taxon>
        <taxon>Opuntioideae</taxon>
        <taxon>Opuntia</taxon>
    </lineage>
</organism>
<keyword evidence="8 21" id="KW-0732">Signal</keyword>
<dbReference type="PROSITE" id="PS50011">
    <property type="entry name" value="PROTEIN_KINASE_DOM"/>
    <property type="match status" value="1"/>
</dbReference>
<proteinExistence type="predicted"/>
<evidence type="ECO:0000256" key="3">
    <source>
        <dbReference type="ARBA" id="ARBA00022475"/>
    </source>
</evidence>
<dbReference type="GO" id="GO:0005886">
    <property type="term" value="C:plasma membrane"/>
    <property type="evidence" value="ECO:0007669"/>
    <property type="project" value="UniProtKB-SubCell"/>
</dbReference>
<evidence type="ECO:0000256" key="8">
    <source>
        <dbReference type="ARBA" id="ARBA00022729"/>
    </source>
</evidence>
<keyword evidence="7 20" id="KW-0812">Transmembrane</keyword>
<dbReference type="EMBL" id="GISG01133829">
    <property type="protein sequence ID" value="MBA4643460.1"/>
    <property type="molecule type" value="Transcribed_RNA"/>
</dbReference>
<dbReference type="AlphaFoldDB" id="A0A7C9DHP3"/>
<evidence type="ECO:0000256" key="4">
    <source>
        <dbReference type="ARBA" id="ARBA00022527"/>
    </source>
</evidence>
<feature type="signal peptide" evidence="21">
    <location>
        <begin position="1"/>
        <end position="27"/>
    </location>
</feature>
<evidence type="ECO:0000256" key="12">
    <source>
        <dbReference type="ARBA" id="ARBA00022989"/>
    </source>
</evidence>
<evidence type="ECO:0000256" key="13">
    <source>
        <dbReference type="ARBA" id="ARBA00023136"/>
    </source>
</evidence>
<dbReference type="InterPro" id="IPR011009">
    <property type="entry name" value="Kinase-like_dom_sf"/>
</dbReference>
<keyword evidence="13 20" id="KW-0472">Membrane</keyword>
<evidence type="ECO:0000256" key="17">
    <source>
        <dbReference type="ARBA" id="ARBA00048679"/>
    </source>
</evidence>
<dbReference type="PANTHER" id="PTHR46008:SF2">
    <property type="entry name" value="LEAF RUST 10 DISEASE-RESISTANCE LOCUS RECEPTOR-LIKE PROTEIN KINASE-LIKE 1.4"/>
    <property type="match status" value="1"/>
</dbReference>
<dbReference type="GO" id="GO:0005524">
    <property type="term" value="F:ATP binding"/>
    <property type="evidence" value="ECO:0007669"/>
    <property type="project" value="UniProtKB-UniRule"/>
</dbReference>
<dbReference type="GO" id="GO:0004674">
    <property type="term" value="F:protein serine/threonine kinase activity"/>
    <property type="evidence" value="ECO:0007669"/>
    <property type="project" value="UniProtKB-KW"/>
</dbReference>
<dbReference type="InterPro" id="IPR008271">
    <property type="entry name" value="Ser/Thr_kinase_AS"/>
</dbReference>
<evidence type="ECO:0000256" key="14">
    <source>
        <dbReference type="ARBA" id="ARBA00023170"/>
    </source>
</evidence>
<accession>A0A7C9DHP3</accession>
<dbReference type="InterPro" id="IPR017441">
    <property type="entry name" value="Protein_kinase_ATP_BS"/>
</dbReference>
<sequence length="629" mass="70625">MDMASPSCIAAALFLLSNLLQLLSTEAAEGGQTCPSSFECSPLGTLGYPFTTIFRPKCGLYAINCTSAPPTMGLIQYDLWFDVLHSFSNNKSFLLGDPYLLHTVSCKCDVFDQAGLILPSSSSLSIQILWSQILWRCSNKVKNETGQKSLQLIRYCGSDQGIYQNHFLDEATLSNCSRVDYPRFLIVELSDQCLQCAVDGGRCQDLKNGRFHCIKRKGRRKLILLLGLGILGGVVALLILGLVCWHIRKIKSKFGSPTSALRSISSDPARTSKMYFSLPIFSYDELQEATNNFDSTMELGDGGFGTVYYGKLKDGREVAVKRLYERNYRRLEQFMNEIEILNCLRHQNLVSLYGCTSRRSRELLLVYEYVPNGTVAEHLHGDRAKCGTLTWPIRMSIAIETARALSYLHASEIIHRDVKTNNILLDNCFRVKVADFGLSRLFPTDVTHISTVPQGTPGYLDPEYHQCYQLTGKSDVYSFGVVLLELVSSLPAVDVSRKEDEINLSSYAMKRIQSCAFSELVDPRLGFESNFKIRRMTTSVAELAFRCLQHKKEFRPSMEEVLEDLMNIESADYEVINAAEKDENSGKSKSQTEADYAWLLRHTSDNPPSPKSVIHKWSSSKSITPATSR</sequence>
<evidence type="ECO:0000256" key="21">
    <source>
        <dbReference type="SAM" id="SignalP"/>
    </source>
</evidence>
<dbReference type="SMART" id="SM00220">
    <property type="entry name" value="S_TKc"/>
    <property type="match status" value="1"/>
</dbReference>
<feature type="region of interest" description="Disordered" evidence="19">
    <location>
        <begin position="598"/>
        <end position="629"/>
    </location>
</feature>
<feature type="chain" id="PRO_5027648740" description="non-specific serine/threonine protein kinase" evidence="21">
    <location>
        <begin position="28"/>
        <end position="629"/>
    </location>
</feature>
<reference evidence="23" key="1">
    <citation type="journal article" date="2013" name="J. Plant Res.">
        <title>Effect of fungi and light on seed germination of three Opuntia species from semiarid lands of central Mexico.</title>
        <authorList>
            <person name="Delgado-Sanchez P."/>
            <person name="Jimenez-Bremont J.F."/>
            <person name="Guerrero-Gonzalez Mde L."/>
            <person name="Flores J."/>
        </authorList>
    </citation>
    <scope>NUCLEOTIDE SEQUENCE</scope>
    <source>
        <tissue evidence="23">Cladode</tissue>
    </source>
</reference>
<comment type="catalytic activity">
    <reaction evidence="17">
        <text>L-seryl-[protein] + ATP = O-phospho-L-seryl-[protein] + ADP + H(+)</text>
        <dbReference type="Rhea" id="RHEA:17989"/>
        <dbReference type="Rhea" id="RHEA-COMP:9863"/>
        <dbReference type="Rhea" id="RHEA-COMP:11604"/>
        <dbReference type="ChEBI" id="CHEBI:15378"/>
        <dbReference type="ChEBI" id="CHEBI:29999"/>
        <dbReference type="ChEBI" id="CHEBI:30616"/>
        <dbReference type="ChEBI" id="CHEBI:83421"/>
        <dbReference type="ChEBI" id="CHEBI:456216"/>
        <dbReference type="EC" id="2.7.11.1"/>
    </reaction>
</comment>
<evidence type="ECO:0000256" key="16">
    <source>
        <dbReference type="ARBA" id="ARBA00047899"/>
    </source>
</evidence>
<evidence type="ECO:0000256" key="5">
    <source>
        <dbReference type="ARBA" id="ARBA00022553"/>
    </source>
</evidence>
<keyword evidence="9 18" id="KW-0547">Nucleotide-binding</keyword>
<comment type="subcellular location">
    <subcellularLocation>
        <location evidence="1">Cell membrane</location>
        <topology evidence="1">Single-pass type I membrane protein</topology>
    </subcellularLocation>
</comment>
<dbReference type="FunFam" id="1.10.510.10:FF:000161">
    <property type="entry name" value="Wall-associated receptor kinase-like 20"/>
    <property type="match status" value="1"/>
</dbReference>
<keyword evidence="5" id="KW-0597">Phosphoprotein</keyword>
<evidence type="ECO:0000256" key="11">
    <source>
        <dbReference type="ARBA" id="ARBA00022840"/>
    </source>
</evidence>
<dbReference type="PROSITE" id="PS00107">
    <property type="entry name" value="PROTEIN_KINASE_ATP"/>
    <property type="match status" value="1"/>
</dbReference>
<evidence type="ECO:0000256" key="2">
    <source>
        <dbReference type="ARBA" id="ARBA00012513"/>
    </source>
</evidence>
<dbReference type="PANTHER" id="PTHR46008">
    <property type="entry name" value="LEAF RUST 10 DISEASE-RESISTANCE LOCUS RECEPTOR-LIKE PROTEIN KINASE-LIKE 1.4"/>
    <property type="match status" value="1"/>
</dbReference>
<keyword evidence="3" id="KW-1003">Cell membrane</keyword>
<keyword evidence="6" id="KW-0808">Transferase</keyword>
<keyword evidence="12 20" id="KW-1133">Transmembrane helix</keyword>
<evidence type="ECO:0000256" key="15">
    <source>
        <dbReference type="ARBA" id="ARBA00023180"/>
    </source>
</evidence>
<feature type="transmembrane region" description="Helical" evidence="20">
    <location>
        <begin position="222"/>
        <end position="245"/>
    </location>
</feature>
<evidence type="ECO:0000259" key="22">
    <source>
        <dbReference type="PROSITE" id="PS50011"/>
    </source>
</evidence>
<keyword evidence="14" id="KW-0675">Receptor</keyword>
<feature type="compositionally biased region" description="Polar residues" evidence="19">
    <location>
        <begin position="617"/>
        <end position="629"/>
    </location>
</feature>
<evidence type="ECO:0000256" key="18">
    <source>
        <dbReference type="PROSITE-ProRule" id="PRU10141"/>
    </source>
</evidence>
<dbReference type="CDD" id="cd14066">
    <property type="entry name" value="STKc_IRAK"/>
    <property type="match status" value="1"/>
</dbReference>
<evidence type="ECO:0000256" key="1">
    <source>
        <dbReference type="ARBA" id="ARBA00004251"/>
    </source>
</evidence>
<evidence type="ECO:0000256" key="19">
    <source>
        <dbReference type="SAM" id="MobiDB-lite"/>
    </source>
</evidence>
<feature type="domain" description="Protein kinase" evidence="22">
    <location>
        <begin position="293"/>
        <end position="576"/>
    </location>
</feature>